<evidence type="ECO:0000313" key="4">
    <source>
        <dbReference type="EMBL" id="SHL19761.1"/>
    </source>
</evidence>
<protein>
    <submittedName>
        <fullName evidence="4">Por secretion system C-terminal sorting domain-containing protein</fullName>
    </submittedName>
</protein>
<gene>
    <name evidence="4" type="ORF">SAMN05444267_1013112</name>
</gene>
<accession>A0A1M6YN59</accession>
<feature type="chain" id="PRO_5012274564" evidence="2">
    <location>
        <begin position="19"/>
        <end position="267"/>
    </location>
</feature>
<dbReference type="InterPro" id="IPR026444">
    <property type="entry name" value="Secre_tail"/>
</dbReference>
<feature type="domain" description="Secretion system C-terminal sorting" evidence="3">
    <location>
        <begin position="199"/>
        <end position="265"/>
    </location>
</feature>
<dbReference type="OrthoDB" id="1268820at2"/>
<evidence type="ECO:0000256" key="2">
    <source>
        <dbReference type="SAM" id="SignalP"/>
    </source>
</evidence>
<feature type="signal peptide" evidence="2">
    <location>
        <begin position="1"/>
        <end position="18"/>
    </location>
</feature>
<dbReference type="RefSeq" id="WP_073292818.1">
    <property type="nucleotide sequence ID" value="NZ_FRAV01000013.1"/>
</dbReference>
<name>A0A1M6YN59_9FLAO</name>
<keyword evidence="5" id="KW-1185">Reference proteome</keyword>
<proteinExistence type="predicted"/>
<dbReference type="Pfam" id="PF18962">
    <property type="entry name" value="Por_Secre_tail"/>
    <property type="match status" value="1"/>
</dbReference>
<sequence>MKKLLFSAALVVANFAFGQLTLEHSFTEERTLTYSTPSETYYVSKTVDNKLKIYNSNYTLYKTVNVPMPANYSVLSFASDNLDYIISKNIFNTDSKFEFLIAVYNYNNNSNSYETKLLLINEDGTLLKDFNPNPASISYAEKFEIFHDSVLNVNKLVVHNESYITTINYNPIPQTDVYALPTSVLTTKEIQAGTKLSAFPIPTNKILNIVNPGNSANKVQVYDTTGKLVVDKSFSTSEHKISIDVESLPKGIYIYKVGELSSKFTKN</sequence>
<dbReference type="AlphaFoldDB" id="A0A1M6YN59"/>
<dbReference type="NCBIfam" id="TIGR04183">
    <property type="entry name" value="Por_Secre_tail"/>
    <property type="match status" value="1"/>
</dbReference>
<dbReference type="Proteomes" id="UP000184364">
    <property type="component" value="Unassembled WGS sequence"/>
</dbReference>
<dbReference type="EMBL" id="FRAV01000013">
    <property type="protein sequence ID" value="SHL19761.1"/>
    <property type="molecule type" value="Genomic_DNA"/>
</dbReference>
<evidence type="ECO:0000256" key="1">
    <source>
        <dbReference type="ARBA" id="ARBA00022729"/>
    </source>
</evidence>
<evidence type="ECO:0000313" key="5">
    <source>
        <dbReference type="Proteomes" id="UP000184364"/>
    </source>
</evidence>
<evidence type="ECO:0000259" key="3">
    <source>
        <dbReference type="Pfam" id="PF18962"/>
    </source>
</evidence>
<organism evidence="4 5">
    <name type="scientific">Chryseobacterium polytrichastri</name>
    <dbReference type="NCBI Taxonomy" id="1302687"/>
    <lineage>
        <taxon>Bacteria</taxon>
        <taxon>Pseudomonadati</taxon>
        <taxon>Bacteroidota</taxon>
        <taxon>Flavobacteriia</taxon>
        <taxon>Flavobacteriales</taxon>
        <taxon>Weeksellaceae</taxon>
        <taxon>Chryseobacterium group</taxon>
        <taxon>Chryseobacterium</taxon>
    </lineage>
</organism>
<keyword evidence="1 2" id="KW-0732">Signal</keyword>
<reference evidence="5" key="1">
    <citation type="submission" date="2016-11" db="EMBL/GenBank/DDBJ databases">
        <authorList>
            <person name="Varghese N."/>
            <person name="Submissions S."/>
        </authorList>
    </citation>
    <scope>NUCLEOTIDE SEQUENCE [LARGE SCALE GENOMIC DNA]</scope>
    <source>
        <strain evidence="5">DSM 26899</strain>
    </source>
</reference>